<gene>
    <name evidence="1" type="ORF">EDB92DRAFT_1137838</name>
</gene>
<dbReference type="Proteomes" id="UP001201163">
    <property type="component" value="Unassembled WGS sequence"/>
</dbReference>
<comment type="caution">
    <text evidence="1">The sequence shown here is derived from an EMBL/GenBank/DDBJ whole genome shotgun (WGS) entry which is preliminary data.</text>
</comment>
<sequence length="147" mass="16608">MPDGQAEMSPTEKALIALHRADEAKKPVDRKNKWKGAVSRIKWVMDAVSPIAELHPFAKMAYGMVSVIPETLLEQYQRDDNVLALLGAMHDAFDFAHHEDTLKSIKPDSKQAEILTMMLRDVCSCSDFIQSYAEDSQFCTLPLHLLY</sequence>
<dbReference type="AlphaFoldDB" id="A0AAD4LH53"/>
<evidence type="ECO:0000313" key="2">
    <source>
        <dbReference type="Proteomes" id="UP001201163"/>
    </source>
</evidence>
<dbReference type="EMBL" id="JAKELL010000048">
    <property type="protein sequence ID" value="KAH8987282.1"/>
    <property type="molecule type" value="Genomic_DNA"/>
</dbReference>
<accession>A0AAD4LH53</accession>
<name>A0AAD4LH53_9AGAM</name>
<reference evidence="1" key="1">
    <citation type="submission" date="2022-01" db="EMBL/GenBank/DDBJ databases">
        <title>Comparative genomics reveals a dynamic genome evolution in the ectomycorrhizal milk-cap (Lactarius) mushrooms.</title>
        <authorList>
            <consortium name="DOE Joint Genome Institute"/>
            <person name="Lebreton A."/>
            <person name="Tang N."/>
            <person name="Kuo A."/>
            <person name="LaButti K."/>
            <person name="Drula E."/>
            <person name="Barry K."/>
            <person name="Clum A."/>
            <person name="Lipzen A."/>
            <person name="Mousain D."/>
            <person name="Ng V."/>
            <person name="Wang R."/>
            <person name="Wang X."/>
            <person name="Dai Y."/>
            <person name="Henrissat B."/>
            <person name="Grigoriev I.V."/>
            <person name="Guerin-Laguette A."/>
            <person name="Yu F."/>
            <person name="Martin F.M."/>
        </authorList>
    </citation>
    <scope>NUCLEOTIDE SEQUENCE</scope>
    <source>
        <strain evidence="1">QP</strain>
    </source>
</reference>
<protein>
    <submittedName>
        <fullName evidence="1">Uncharacterized protein</fullName>
    </submittedName>
</protein>
<keyword evidence="2" id="KW-1185">Reference proteome</keyword>
<proteinExistence type="predicted"/>
<evidence type="ECO:0000313" key="1">
    <source>
        <dbReference type="EMBL" id="KAH8987282.1"/>
    </source>
</evidence>
<organism evidence="1 2">
    <name type="scientific">Lactarius akahatsu</name>
    <dbReference type="NCBI Taxonomy" id="416441"/>
    <lineage>
        <taxon>Eukaryota</taxon>
        <taxon>Fungi</taxon>
        <taxon>Dikarya</taxon>
        <taxon>Basidiomycota</taxon>
        <taxon>Agaricomycotina</taxon>
        <taxon>Agaricomycetes</taxon>
        <taxon>Russulales</taxon>
        <taxon>Russulaceae</taxon>
        <taxon>Lactarius</taxon>
    </lineage>
</organism>